<dbReference type="GO" id="GO:0070475">
    <property type="term" value="P:rRNA base methylation"/>
    <property type="evidence" value="ECO:0007669"/>
    <property type="project" value="TreeGrafter"/>
</dbReference>
<accession>A0A2T5VEK1</accession>
<dbReference type="PANTHER" id="PTHR11061:SF49">
    <property type="entry name" value="23S RRNA (URACIL(1939)-C(5))-METHYLTRANSFERASE RLMD"/>
    <property type="match status" value="1"/>
</dbReference>
<protein>
    <submittedName>
        <fullName evidence="9">23S rRNA m(5)U-1939 methyltransferase</fullName>
    </submittedName>
</protein>
<dbReference type="InterPro" id="IPR012340">
    <property type="entry name" value="NA-bd_OB-fold"/>
</dbReference>
<dbReference type="InterPro" id="IPR010280">
    <property type="entry name" value="U5_MeTrfase_fam"/>
</dbReference>
<dbReference type="AlphaFoldDB" id="A0A2T5VEK1"/>
<feature type="binding site" evidence="6">
    <location>
        <position position="292"/>
    </location>
    <ligand>
        <name>S-adenosyl-L-methionine</name>
        <dbReference type="ChEBI" id="CHEBI:59789"/>
    </ligand>
</feature>
<evidence type="ECO:0000256" key="3">
    <source>
        <dbReference type="ARBA" id="ARBA00022679"/>
    </source>
</evidence>
<organism evidence="9 10">
    <name type="scientific">Breoghania corrubedonensis</name>
    <dbReference type="NCBI Taxonomy" id="665038"/>
    <lineage>
        <taxon>Bacteria</taxon>
        <taxon>Pseudomonadati</taxon>
        <taxon>Pseudomonadota</taxon>
        <taxon>Alphaproteobacteria</taxon>
        <taxon>Hyphomicrobiales</taxon>
        <taxon>Stappiaceae</taxon>
        <taxon>Breoghania</taxon>
    </lineage>
</organism>
<comment type="similarity">
    <text evidence="6">Belongs to the class I-like SAM-binding methyltransferase superfamily. RNA M5U methyltransferase family.</text>
</comment>
<feature type="domain" description="TRAM" evidence="8">
    <location>
        <begin position="4"/>
        <end position="39"/>
    </location>
</feature>
<feature type="binding site" evidence="6">
    <location>
        <position position="245"/>
    </location>
    <ligand>
        <name>S-adenosyl-L-methionine</name>
        <dbReference type="ChEBI" id="CHEBI:59789"/>
    </ligand>
</feature>
<dbReference type="CDD" id="cd02440">
    <property type="entry name" value="AdoMet_MTases"/>
    <property type="match status" value="1"/>
</dbReference>
<evidence type="ECO:0000259" key="8">
    <source>
        <dbReference type="Pfam" id="PF01938"/>
    </source>
</evidence>
<dbReference type="EMBL" id="QAYG01000001">
    <property type="protein sequence ID" value="PTW62177.1"/>
    <property type="molecule type" value="Genomic_DNA"/>
</dbReference>
<evidence type="ECO:0000256" key="5">
    <source>
        <dbReference type="ARBA" id="ARBA00023014"/>
    </source>
</evidence>
<dbReference type="SUPFAM" id="SSF50249">
    <property type="entry name" value="Nucleic acid-binding proteins"/>
    <property type="match status" value="1"/>
</dbReference>
<feature type="active site" description="Nucleophile" evidence="6">
    <location>
        <position position="366"/>
    </location>
</feature>
<dbReference type="PROSITE" id="PS51687">
    <property type="entry name" value="SAM_MT_RNA_M5U"/>
    <property type="match status" value="1"/>
</dbReference>
<evidence type="ECO:0000256" key="4">
    <source>
        <dbReference type="ARBA" id="ARBA00022691"/>
    </source>
</evidence>
<keyword evidence="10" id="KW-1185">Reference proteome</keyword>
<reference evidence="9 10" key="1">
    <citation type="submission" date="2018-04" db="EMBL/GenBank/DDBJ databases">
        <title>Genomic Encyclopedia of Archaeal and Bacterial Type Strains, Phase II (KMG-II): from individual species to whole genera.</title>
        <authorList>
            <person name="Goeker M."/>
        </authorList>
    </citation>
    <scope>NUCLEOTIDE SEQUENCE [LARGE SCALE GENOMIC DNA]</scope>
    <source>
        <strain evidence="9 10">DSM 23382</strain>
    </source>
</reference>
<keyword evidence="1" id="KW-0479">Metal-binding</keyword>
<dbReference type="Pfam" id="PF05958">
    <property type="entry name" value="tRNA_U5-meth_tr"/>
    <property type="match status" value="1"/>
</dbReference>
<dbReference type="PANTHER" id="PTHR11061">
    <property type="entry name" value="RNA M5U METHYLTRANSFERASE"/>
    <property type="match status" value="1"/>
</dbReference>
<keyword evidence="3 6" id="KW-0808">Transferase</keyword>
<feature type="active site" evidence="7">
    <location>
        <position position="366"/>
    </location>
</feature>
<dbReference type="RefSeq" id="WP_107987780.1">
    <property type="nucleotide sequence ID" value="NZ_QAYG01000001.1"/>
</dbReference>
<dbReference type="Gene3D" id="2.40.50.140">
    <property type="entry name" value="Nucleic acid-binding proteins"/>
    <property type="match status" value="1"/>
</dbReference>
<dbReference type="PROSITE" id="PS01230">
    <property type="entry name" value="TRMA_1"/>
    <property type="match status" value="1"/>
</dbReference>
<evidence type="ECO:0000313" key="10">
    <source>
        <dbReference type="Proteomes" id="UP000244081"/>
    </source>
</evidence>
<keyword evidence="4 6" id="KW-0949">S-adenosyl-L-methionine</keyword>
<evidence type="ECO:0000256" key="6">
    <source>
        <dbReference type="PROSITE-ProRule" id="PRU01024"/>
    </source>
</evidence>
<dbReference type="InterPro" id="IPR030390">
    <property type="entry name" value="MeTrfase_TrmA_AS"/>
</dbReference>
<feature type="binding site" evidence="6">
    <location>
        <position position="340"/>
    </location>
    <ligand>
        <name>S-adenosyl-L-methionine</name>
        <dbReference type="ChEBI" id="CHEBI:59789"/>
    </ligand>
</feature>
<comment type="caution">
    <text evidence="9">The sequence shown here is derived from an EMBL/GenBank/DDBJ whole genome shotgun (WGS) entry which is preliminary data.</text>
</comment>
<proteinExistence type="inferred from homology"/>
<dbReference type="InterPro" id="IPR029063">
    <property type="entry name" value="SAM-dependent_MTases_sf"/>
</dbReference>
<evidence type="ECO:0000256" key="7">
    <source>
        <dbReference type="PROSITE-ProRule" id="PRU10015"/>
    </source>
</evidence>
<dbReference type="GO" id="GO:0070041">
    <property type="term" value="F:rRNA (uridine-C5-)-methyltransferase activity"/>
    <property type="evidence" value="ECO:0007669"/>
    <property type="project" value="TreeGrafter"/>
</dbReference>
<evidence type="ECO:0000256" key="1">
    <source>
        <dbReference type="ARBA" id="ARBA00022485"/>
    </source>
</evidence>
<keyword evidence="2 6" id="KW-0489">Methyltransferase</keyword>
<dbReference type="Pfam" id="PF01938">
    <property type="entry name" value="TRAM"/>
    <property type="match status" value="1"/>
</dbReference>
<feature type="binding site" evidence="6">
    <location>
        <position position="272"/>
    </location>
    <ligand>
        <name>S-adenosyl-L-methionine</name>
        <dbReference type="ChEBI" id="CHEBI:59789"/>
    </ligand>
</feature>
<gene>
    <name evidence="9" type="ORF">C8N35_101214</name>
</gene>
<evidence type="ECO:0000256" key="2">
    <source>
        <dbReference type="ARBA" id="ARBA00022603"/>
    </source>
</evidence>
<dbReference type="Gene3D" id="2.40.50.1070">
    <property type="match status" value="1"/>
</dbReference>
<dbReference type="Proteomes" id="UP000244081">
    <property type="component" value="Unassembled WGS sequence"/>
</dbReference>
<dbReference type="InterPro" id="IPR002792">
    <property type="entry name" value="TRAM_dom"/>
</dbReference>
<keyword evidence="5" id="KW-0411">Iron-sulfur</keyword>
<sequence length="409" mass="43246">MTDTVTIDHLAHRGDGVASMNSKPVFIPFTLPGEQVEIERNGERARLVSIVTPSPSRIEPMCRHFGTCGGCALQHLEGGAYRAWKEEQVAAALASRGLEAEISPIVPASPGTRRRAVLTAVRAGGRVLVGYHERMANRLVAITECAVATPRIVSALPDLTRLADRLAPRKGELRLTVLDTTSGLDVAAEGANGKAARDFPGLGRLAAEADFARLSVDGEVVIEIRPPALNFGGAAMVPPPGGFVQASAEAEAAMADAVLKAITGTKRVADLFAGSGTFALRIARDALVHAVEGDKAAIGALDRAWRQAPGLKTITQEVRDLFRSPLRPGELESFDAVVFDPPRAGAKEQVAQLAASAVAHIVAVSCNPATLARDLRILIDGGYRLCSVQPVDQFLFSPHIEVVAHLKRG</sequence>
<dbReference type="Gene3D" id="3.40.50.150">
    <property type="entry name" value="Vaccinia Virus protein VP39"/>
    <property type="match status" value="1"/>
</dbReference>
<dbReference type="OrthoDB" id="9804590at2"/>
<dbReference type="GO" id="GO:0051539">
    <property type="term" value="F:4 iron, 4 sulfur cluster binding"/>
    <property type="evidence" value="ECO:0007669"/>
    <property type="project" value="UniProtKB-KW"/>
</dbReference>
<keyword evidence="1" id="KW-0004">4Fe-4S</keyword>
<evidence type="ECO:0000313" key="9">
    <source>
        <dbReference type="EMBL" id="PTW62177.1"/>
    </source>
</evidence>
<name>A0A2T5VEK1_9HYPH</name>
<dbReference type="SUPFAM" id="SSF53335">
    <property type="entry name" value="S-adenosyl-L-methionine-dependent methyltransferases"/>
    <property type="match status" value="1"/>
</dbReference>
<keyword evidence="1" id="KW-0408">Iron</keyword>